<accession>A0A0D8BE45</accession>
<comment type="caution">
    <text evidence="1">The sequence shown here is derived from an EMBL/GenBank/DDBJ whole genome shotgun (WGS) entry which is preliminary data.</text>
</comment>
<organism evidence="1 2">
    <name type="scientific">Frankia torreyi</name>
    <dbReference type="NCBI Taxonomy" id="1856"/>
    <lineage>
        <taxon>Bacteria</taxon>
        <taxon>Bacillati</taxon>
        <taxon>Actinomycetota</taxon>
        <taxon>Actinomycetes</taxon>
        <taxon>Frankiales</taxon>
        <taxon>Frankiaceae</taxon>
        <taxon>Frankia</taxon>
    </lineage>
</organism>
<protein>
    <submittedName>
        <fullName evidence="1">Uncharacterized protein</fullName>
    </submittedName>
</protein>
<dbReference type="EMBL" id="JYFN01000026">
    <property type="protein sequence ID" value="KJE22219.1"/>
    <property type="molecule type" value="Genomic_DNA"/>
</dbReference>
<reference evidence="1 2" key="2">
    <citation type="journal article" date="2016" name="Genome Announc.">
        <title>Permanent Draft Genome Sequences for Two Variants of Frankia sp. Strain CpI1, the First Frankia Strain Isolated from Root Nodules of Comptonia peregrina.</title>
        <authorList>
            <person name="Oshone R."/>
            <person name="Hurst S.G.IV."/>
            <person name="Abebe-Akele F."/>
            <person name="Simpson S."/>
            <person name="Morris K."/>
            <person name="Thomas W.K."/>
            <person name="Tisa L.S."/>
        </authorList>
    </citation>
    <scope>NUCLEOTIDE SEQUENCE [LARGE SCALE GENOMIC DNA]</scope>
    <source>
        <strain evidence="2">CpI1-S</strain>
    </source>
</reference>
<keyword evidence="2" id="KW-1185">Reference proteome</keyword>
<dbReference type="AlphaFoldDB" id="A0A0D8BE45"/>
<gene>
    <name evidence="1" type="ORF">FF36_03482</name>
</gene>
<name>A0A0D8BE45_9ACTN</name>
<reference evidence="2" key="1">
    <citation type="submission" date="2015-02" db="EMBL/GenBank/DDBJ databases">
        <title>Draft Genome of Frankia sp. CpI1-S.</title>
        <authorList>
            <person name="Oshone R.T."/>
            <person name="Ngom M."/>
            <person name="Ghodhbane-Gtari F."/>
            <person name="Gtari M."/>
            <person name="Morris K."/>
            <person name="Thomas K."/>
            <person name="Sen A."/>
            <person name="Tisa L.S."/>
        </authorList>
    </citation>
    <scope>NUCLEOTIDE SEQUENCE [LARGE SCALE GENOMIC DNA]</scope>
    <source>
        <strain evidence="2">CpI1-S</strain>
    </source>
</reference>
<sequence>MATRGTLRACRGAERWQRGYPDGTSPDPARAVAGRAAAGERLGRAARRDAGQGLIETTNGQLPDAVVDFGSVGAAKTTRFTVPCTFGSR</sequence>
<dbReference type="Proteomes" id="UP000032545">
    <property type="component" value="Unassembled WGS sequence"/>
</dbReference>
<evidence type="ECO:0000313" key="2">
    <source>
        <dbReference type="Proteomes" id="UP000032545"/>
    </source>
</evidence>
<evidence type="ECO:0000313" key="1">
    <source>
        <dbReference type="EMBL" id="KJE22219.1"/>
    </source>
</evidence>
<proteinExistence type="predicted"/>